<evidence type="ECO:0008006" key="5">
    <source>
        <dbReference type="Google" id="ProtNLM"/>
    </source>
</evidence>
<name>A0A9P4HXY2_9PEZI</name>
<dbReference type="GO" id="GO:0006368">
    <property type="term" value="P:transcription elongation by RNA polymerase II"/>
    <property type="evidence" value="ECO:0007669"/>
    <property type="project" value="InterPro"/>
</dbReference>
<evidence type="ECO:0000256" key="2">
    <source>
        <dbReference type="SAM" id="MobiDB-lite"/>
    </source>
</evidence>
<feature type="compositionally biased region" description="Low complexity" evidence="2">
    <location>
        <begin position="328"/>
        <end position="344"/>
    </location>
</feature>
<gene>
    <name evidence="3" type="ORF">K490DRAFT_55868</name>
</gene>
<feature type="region of interest" description="Disordered" evidence="2">
    <location>
        <begin position="149"/>
        <end position="175"/>
    </location>
</feature>
<evidence type="ECO:0000256" key="1">
    <source>
        <dbReference type="SAM" id="Coils"/>
    </source>
</evidence>
<feature type="coiled-coil region" evidence="1">
    <location>
        <begin position="110"/>
        <end position="137"/>
    </location>
</feature>
<dbReference type="InterPro" id="IPR051870">
    <property type="entry name" value="Elongin-A_domain"/>
</dbReference>
<keyword evidence="1" id="KW-0175">Coiled coil</keyword>
<accession>A0A9P4HXY2</accession>
<comment type="caution">
    <text evidence="3">The sequence shown here is derived from an EMBL/GenBank/DDBJ whole genome shotgun (WGS) entry which is preliminary data.</text>
</comment>
<reference evidence="3" key="1">
    <citation type="journal article" date="2020" name="Stud. Mycol.">
        <title>101 Dothideomycetes genomes: a test case for predicting lifestyles and emergence of pathogens.</title>
        <authorList>
            <person name="Haridas S."/>
            <person name="Albert R."/>
            <person name="Binder M."/>
            <person name="Bloem J."/>
            <person name="Labutti K."/>
            <person name="Salamov A."/>
            <person name="Andreopoulos B."/>
            <person name="Baker S."/>
            <person name="Barry K."/>
            <person name="Bills G."/>
            <person name="Bluhm B."/>
            <person name="Cannon C."/>
            <person name="Castanera R."/>
            <person name="Culley D."/>
            <person name="Daum C."/>
            <person name="Ezra D."/>
            <person name="Gonzalez J."/>
            <person name="Henrissat B."/>
            <person name="Kuo A."/>
            <person name="Liang C."/>
            <person name="Lipzen A."/>
            <person name="Lutzoni F."/>
            <person name="Magnuson J."/>
            <person name="Mondo S."/>
            <person name="Nolan M."/>
            <person name="Ohm R."/>
            <person name="Pangilinan J."/>
            <person name="Park H.-J."/>
            <person name="Ramirez L."/>
            <person name="Alfaro M."/>
            <person name="Sun H."/>
            <person name="Tritt A."/>
            <person name="Yoshinaga Y."/>
            <person name="Zwiers L.-H."/>
            <person name="Turgeon B."/>
            <person name="Goodwin S."/>
            <person name="Spatafora J."/>
            <person name="Crous P."/>
            <person name="Grigoriev I."/>
        </authorList>
    </citation>
    <scope>NUCLEOTIDE SEQUENCE</scope>
    <source>
        <strain evidence="3">CBS 121410</strain>
    </source>
</reference>
<proteinExistence type="predicted"/>
<protein>
    <recommendedName>
        <fullName evidence="5">Elongin-A</fullName>
    </recommendedName>
</protein>
<feature type="compositionally biased region" description="Low complexity" evidence="2">
    <location>
        <begin position="276"/>
        <end position="287"/>
    </location>
</feature>
<keyword evidence="4" id="KW-1185">Reference proteome</keyword>
<dbReference type="Pfam" id="PF06881">
    <property type="entry name" value="Elongin_A"/>
    <property type="match status" value="1"/>
</dbReference>
<dbReference type="PANTHER" id="PTHR15141">
    <property type="entry name" value="TRANSCRIPTION ELONGATION FACTOR B POLYPEPTIDE 3"/>
    <property type="match status" value="1"/>
</dbReference>
<evidence type="ECO:0000313" key="4">
    <source>
        <dbReference type="Proteomes" id="UP000799776"/>
    </source>
</evidence>
<feature type="region of interest" description="Disordered" evidence="2">
    <location>
        <begin position="256"/>
        <end position="371"/>
    </location>
</feature>
<organism evidence="3 4">
    <name type="scientific">Saccharata proteae CBS 121410</name>
    <dbReference type="NCBI Taxonomy" id="1314787"/>
    <lineage>
        <taxon>Eukaryota</taxon>
        <taxon>Fungi</taxon>
        <taxon>Dikarya</taxon>
        <taxon>Ascomycota</taxon>
        <taxon>Pezizomycotina</taxon>
        <taxon>Dothideomycetes</taxon>
        <taxon>Dothideomycetes incertae sedis</taxon>
        <taxon>Botryosphaeriales</taxon>
        <taxon>Saccharataceae</taxon>
        <taxon>Saccharata</taxon>
    </lineage>
</organism>
<dbReference type="PANTHER" id="PTHR15141:SF76">
    <property type="entry name" value="TRANSCRIPTION ELONGATION FACTOR B POLYPEPTIDE 3"/>
    <property type="match status" value="1"/>
</dbReference>
<sequence length="371" mass="41679">MALDPQGAHTELGAPSLLDICLRKSSRCWKTITDVGLLPYRLVLPILRKIENPDQLRSIEVHSPHIAEDSGHLWEAFIKRDFSHYQSQLQPPKDPRNWWKVYKKFRTQQEKDIELQKAQLKARLQGIKAKKDEMTTSVTDKVNPRYLEHRPRTTFGGWGDRPAKDSTHFNVGPGGKRTLSGKGFLSQVQKKSNDHWRLRAPSHARIGRVAEAPRSMLSNGARPMPVDNGTVAVRSNVLSNRARPMPVDNGTVAVRGSMRPGQVQAPNVRRAAPAITSTRPSSTPTRPNFVPTEPNHTRGAPSGLDTRTARYAKEQREWKARKEERLKATSGETASRSASSAAGSKRQNHPDDADDRAAKRRREDNPYSARR</sequence>
<dbReference type="InterPro" id="IPR010684">
    <property type="entry name" value="RNA_pol_II_trans_fac_SIII_A"/>
</dbReference>
<feature type="compositionally biased region" description="Basic and acidic residues" evidence="2">
    <location>
        <begin position="307"/>
        <end position="327"/>
    </location>
</feature>
<dbReference type="Proteomes" id="UP000799776">
    <property type="component" value="Unassembled WGS sequence"/>
</dbReference>
<dbReference type="AlphaFoldDB" id="A0A9P4HXY2"/>
<evidence type="ECO:0000313" key="3">
    <source>
        <dbReference type="EMBL" id="KAF2088452.1"/>
    </source>
</evidence>
<dbReference type="OrthoDB" id="21513at2759"/>
<dbReference type="GO" id="GO:0070449">
    <property type="term" value="C:elongin complex"/>
    <property type="evidence" value="ECO:0007669"/>
    <property type="project" value="InterPro"/>
</dbReference>
<feature type="compositionally biased region" description="Basic and acidic residues" evidence="2">
    <location>
        <begin position="348"/>
        <end position="365"/>
    </location>
</feature>
<dbReference type="EMBL" id="ML978716">
    <property type="protein sequence ID" value="KAF2088452.1"/>
    <property type="molecule type" value="Genomic_DNA"/>
</dbReference>
<dbReference type="Gene3D" id="6.10.250.3180">
    <property type="match status" value="1"/>
</dbReference>